<evidence type="ECO:0000259" key="3">
    <source>
        <dbReference type="PROSITE" id="PS50043"/>
    </source>
</evidence>
<dbReference type="CDD" id="cd06170">
    <property type="entry name" value="LuxR_C_like"/>
    <property type="match status" value="1"/>
</dbReference>
<dbReference type="InterPro" id="IPR011990">
    <property type="entry name" value="TPR-like_helical_dom_sf"/>
</dbReference>
<dbReference type="GO" id="GO:0005524">
    <property type="term" value="F:ATP binding"/>
    <property type="evidence" value="ECO:0007669"/>
    <property type="project" value="UniProtKB-KW"/>
</dbReference>
<proteinExistence type="predicted"/>
<sequence>MHTAGMAPVSAPRTTSPVMVGRAHELDVLAEFGRGLRSDAPAVALVGGSAGLGKSRLVAEATRRWQDQRCRVLLGQCAPVVGAPYTPLVSALRRAVPSNAPVLRMLMAARATSRAELFEALRTAVDGLAARDPLILVAEDLHWSDHASRDALAYLVSQSSGGRFGIVGTHRYDGAVTAREFGSFVDAMARRGPVTRIALEPLAVTQVANVAAAITGVRPPEADAEVLHRRTGGIPLLVEEVLALGGGGVPDHLRTIFVTRVLEQGDDVAQVLEVVAVADQCDELVIAGVLGMDVPTVALALKRARDADLVLFDAIGYRFRHDLLKEAVYDEIPPGRRRELHRLVAARLAARGDVEPAIVAEHWHRAGEREQTALSSLTAAEQAEQVHAPAAAHKHYERILSTWHRLGDPVLRQIGPRDELLRRAAYAAERSGDFARAVDLTAERITRGVGTANDQAQRWERLARYRWEAGDGHGSHAAYQEAARVLPIDAPPTVRATVLSGLAWHLAATFQYEEAKQLAAEALAACADVDDQAVLWQAYLARGIAWLGSTTGHHALDESCRLATAVGVGDRVAITRMWLNFSNQRLGYTADREPNLRIALRAAAADGLGLSMEAALRYMLAEYLCETGRWDEARYELELNLDRLRVAGIPALFSWGYQSRLAAWRGDFPEAVEALERTRALTELAPQQPLPLACAFAGRAGLLLWEGRLDEAVESAREALTLGSVSGYDAAEPLAILCRAEADVAEWTTRSGNNPDPGVYAELSGRLIDLGREPAPRARAFAAMCAAELDRWSGLRTAAPWRRAVEAWQEVGDPYQEACARWRLGWALLANRSGRAEAASHLTSAADTASALGARPLGLAVRRLSVRARLQVRSPGAHEADPSFASSLTARELEVLPLLVAGRSNAEIAEILVISPRTVGIHVSRILHKLGAERRAQVSDLARRAGPPRQLTGFSGSRSHDRCFGRGASVASSSGNHAAKELLMSSPFIVISKSRIKSDKAEAYAAWCDDMFADVEEQEPRLLAFNQWESEDHTFSVVIQVHPDAESFEYHLKLFGERVKETFDQIDVQAVEIYGPASPFVEQFVSHGLEGLPMTLYPQHTGGFTRLTPA</sequence>
<evidence type="ECO:0000256" key="2">
    <source>
        <dbReference type="ARBA" id="ARBA00022840"/>
    </source>
</evidence>
<dbReference type="InterPro" id="IPR016032">
    <property type="entry name" value="Sig_transdc_resp-reg_C-effctor"/>
</dbReference>
<dbReference type="Gene3D" id="1.25.40.10">
    <property type="entry name" value="Tetratricopeptide repeat domain"/>
    <property type="match status" value="2"/>
</dbReference>
<dbReference type="PANTHER" id="PTHR16305">
    <property type="entry name" value="TESTICULAR SOLUBLE ADENYLYL CYCLASE"/>
    <property type="match status" value="1"/>
</dbReference>
<keyword evidence="1" id="KW-0547">Nucleotide-binding</keyword>
<dbReference type="PROSITE" id="PS50043">
    <property type="entry name" value="HTH_LUXR_2"/>
    <property type="match status" value="1"/>
</dbReference>
<name>A0A4R4WNH7_9ACTN</name>
<dbReference type="GO" id="GO:0003677">
    <property type="term" value="F:DNA binding"/>
    <property type="evidence" value="ECO:0007669"/>
    <property type="project" value="InterPro"/>
</dbReference>
<dbReference type="Proteomes" id="UP000295172">
    <property type="component" value="Unassembled WGS sequence"/>
</dbReference>
<evidence type="ECO:0000313" key="5">
    <source>
        <dbReference type="Proteomes" id="UP000295172"/>
    </source>
</evidence>
<dbReference type="PRINTS" id="PR00038">
    <property type="entry name" value="HTHLUXR"/>
</dbReference>
<dbReference type="SUPFAM" id="SSF46894">
    <property type="entry name" value="C-terminal effector domain of the bipartite response regulators"/>
    <property type="match status" value="1"/>
</dbReference>
<reference evidence="4 5" key="1">
    <citation type="submission" date="2019-02" db="EMBL/GenBank/DDBJ databases">
        <title>Draft genome sequences of novel Actinobacteria.</title>
        <authorList>
            <person name="Sahin N."/>
            <person name="Ay H."/>
            <person name="Saygin H."/>
        </authorList>
    </citation>
    <scope>NUCLEOTIDE SEQUENCE [LARGE SCALE GENOMIC DNA]</scope>
    <source>
        <strain evidence="4 5">16K104</strain>
    </source>
</reference>
<dbReference type="SUPFAM" id="SSF52540">
    <property type="entry name" value="P-loop containing nucleoside triphosphate hydrolases"/>
    <property type="match status" value="1"/>
</dbReference>
<feature type="domain" description="HTH luxR-type" evidence="3">
    <location>
        <begin position="881"/>
        <end position="946"/>
    </location>
</feature>
<dbReference type="SUPFAM" id="SSF48452">
    <property type="entry name" value="TPR-like"/>
    <property type="match status" value="1"/>
</dbReference>
<dbReference type="PANTHER" id="PTHR16305:SF35">
    <property type="entry name" value="TRANSCRIPTIONAL ACTIVATOR DOMAIN"/>
    <property type="match status" value="1"/>
</dbReference>
<dbReference type="Pfam" id="PF00196">
    <property type="entry name" value="GerE"/>
    <property type="match status" value="1"/>
</dbReference>
<evidence type="ECO:0000313" key="4">
    <source>
        <dbReference type="EMBL" id="TDD19357.1"/>
    </source>
</evidence>
<dbReference type="GO" id="GO:0004016">
    <property type="term" value="F:adenylate cyclase activity"/>
    <property type="evidence" value="ECO:0007669"/>
    <property type="project" value="TreeGrafter"/>
</dbReference>
<dbReference type="GO" id="GO:0005737">
    <property type="term" value="C:cytoplasm"/>
    <property type="evidence" value="ECO:0007669"/>
    <property type="project" value="TreeGrafter"/>
</dbReference>
<dbReference type="OrthoDB" id="5476461at2"/>
<protein>
    <submittedName>
        <fullName evidence="4">LuxR family transcriptional regulator</fullName>
    </submittedName>
</protein>
<dbReference type="GO" id="GO:0006355">
    <property type="term" value="P:regulation of DNA-templated transcription"/>
    <property type="evidence" value="ECO:0007669"/>
    <property type="project" value="InterPro"/>
</dbReference>
<dbReference type="SMART" id="SM00421">
    <property type="entry name" value="HTH_LUXR"/>
    <property type="match status" value="1"/>
</dbReference>
<dbReference type="InterPro" id="IPR041664">
    <property type="entry name" value="AAA_16"/>
</dbReference>
<comment type="caution">
    <text evidence="4">The sequence shown here is derived from an EMBL/GenBank/DDBJ whole genome shotgun (WGS) entry which is preliminary data.</text>
</comment>
<keyword evidence="2" id="KW-0067">ATP-binding</keyword>
<dbReference type="InterPro" id="IPR027417">
    <property type="entry name" value="P-loop_NTPase"/>
</dbReference>
<keyword evidence="5" id="KW-1185">Reference proteome</keyword>
<organism evidence="4 5">
    <name type="scientific">Kribbella turkmenica</name>
    <dbReference type="NCBI Taxonomy" id="2530375"/>
    <lineage>
        <taxon>Bacteria</taxon>
        <taxon>Bacillati</taxon>
        <taxon>Actinomycetota</taxon>
        <taxon>Actinomycetes</taxon>
        <taxon>Propionibacteriales</taxon>
        <taxon>Kribbellaceae</taxon>
        <taxon>Kribbella</taxon>
    </lineage>
</organism>
<evidence type="ECO:0000256" key="1">
    <source>
        <dbReference type="ARBA" id="ARBA00022741"/>
    </source>
</evidence>
<dbReference type="Gene3D" id="1.10.10.10">
    <property type="entry name" value="Winged helix-like DNA-binding domain superfamily/Winged helix DNA-binding domain"/>
    <property type="match status" value="1"/>
</dbReference>
<dbReference type="EMBL" id="SMKR01000117">
    <property type="protein sequence ID" value="TDD19357.1"/>
    <property type="molecule type" value="Genomic_DNA"/>
</dbReference>
<dbReference type="Pfam" id="PF13191">
    <property type="entry name" value="AAA_16"/>
    <property type="match status" value="1"/>
</dbReference>
<dbReference type="InterPro" id="IPR000792">
    <property type="entry name" value="Tscrpt_reg_LuxR_C"/>
</dbReference>
<dbReference type="InterPro" id="IPR036388">
    <property type="entry name" value="WH-like_DNA-bd_sf"/>
</dbReference>
<accession>A0A4R4WNH7</accession>
<dbReference type="PROSITE" id="PS00622">
    <property type="entry name" value="HTH_LUXR_1"/>
    <property type="match status" value="1"/>
</dbReference>
<dbReference type="AlphaFoldDB" id="A0A4R4WNH7"/>
<gene>
    <name evidence="4" type="ORF">E1218_24280</name>
</gene>